<evidence type="ECO:0000313" key="1">
    <source>
        <dbReference type="EMBL" id="CAG8719889.1"/>
    </source>
</evidence>
<gene>
    <name evidence="1" type="ORF">SCALOS_LOCUS11214</name>
</gene>
<keyword evidence="2" id="KW-1185">Reference proteome</keyword>
<evidence type="ECO:0000313" key="2">
    <source>
        <dbReference type="Proteomes" id="UP000789860"/>
    </source>
</evidence>
<sequence length="63" mass="7081">RVKEYIDIPQKPLSVVNASSSPALTDGNIKMSQLTVNHLQKDEPVLKDISFYVKTKEKIGIVR</sequence>
<feature type="non-terminal residue" evidence="1">
    <location>
        <position position="63"/>
    </location>
</feature>
<comment type="caution">
    <text evidence="1">The sequence shown here is derived from an EMBL/GenBank/DDBJ whole genome shotgun (WGS) entry which is preliminary data.</text>
</comment>
<dbReference type="EMBL" id="CAJVPM010046994">
    <property type="protein sequence ID" value="CAG8719889.1"/>
    <property type="molecule type" value="Genomic_DNA"/>
</dbReference>
<protein>
    <submittedName>
        <fullName evidence="1">5627_t:CDS:1</fullName>
    </submittedName>
</protein>
<accession>A0ACA9PRS2</accession>
<name>A0ACA9PRS2_9GLOM</name>
<proteinExistence type="predicted"/>
<organism evidence="1 2">
    <name type="scientific">Scutellospora calospora</name>
    <dbReference type="NCBI Taxonomy" id="85575"/>
    <lineage>
        <taxon>Eukaryota</taxon>
        <taxon>Fungi</taxon>
        <taxon>Fungi incertae sedis</taxon>
        <taxon>Mucoromycota</taxon>
        <taxon>Glomeromycotina</taxon>
        <taxon>Glomeromycetes</taxon>
        <taxon>Diversisporales</taxon>
        <taxon>Gigasporaceae</taxon>
        <taxon>Scutellospora</taxon>
    </lineage>
</organism>
<feature type="non-terminal residue" evidence="1">
    <location>
        <position position="1"/>
    </location>
</feature>
<reference evidence="1" key="1">
    <citation type="submission" date="2021-06" db="EMBL/GenBank/DDBJ databases">
        <authorList>
            <person name="Kallberg Y."/>
            <person name="Tangrot J."/>
            <person name="Rosling A."/>
        </authorList>
    </citation>
    <scope>NUCLEOTIDE SEQUENCE</scope>
    <source>
        <strain evidence="1">AU212A</strain>
    </source>
</reference>
<dbReference type="Proteomes" id="UP000789860">
    <property type="component" value="Unassembled WGS sequence"/>
</dbReference>